<dbReference type="PANTHER" id="PTHR34861">
    <property type="match status" value="1"/>
</dbReference>
<dbReference type="InterPro" id="IPR037175">
    <property type="entry name" value="KFase_sf"/>
</dbReference>
<dbReference type="Gene3D" id="3.50.30.50">
    <property type="entry name" value="Putative cyclase"/>
    <property type="match status" value="1"/>
</dbReference>
<dbReference type="SUPFAM" id="SSF102198">
    <property type="entry name" value="Putative cyclase"/>
    <property type="match status" value="1"/>
</dbReference>
<proteinExistence type="inferred from homology"/>
<dbReference type="GO" id="GO:0019441">
    <property type="term" value="P:L-tryptophan catabolic process to kynurenine"/>
    <property type="evidence" value="ECO:0007669"/>
    <property type="project" value="InterPro"/>
</dbReference>
<reference evidence="3 4" key="1">
    <citation type="journal article" date="2017" name="G3 (Bethesda)">
        <title>First Draft Genome Sequence of the Pathogenic Fungus Lomentospora prolificans (Formerly Scedosporium prolificans).</title>
        <authorList>
            <person name="Luo R."/>
            <person name="Zimin A."/>
            <person name="Workman R."/>
            <person name="Fan Y."/>
            <person name="Pertea G."/>
            <person name="Grossman N."/>
            <person name="Wear M.P."/>
            <person name="Jia B."/>
            <person name="Miller H."/>
            <person name="Casadevall A."/>
            <person name="Timp W."/>
            <person name="Zhang S.X."/>
            <person name="Salzberg S.L."/>
        </authorList>
    </citation>
    <scope>NUCLEOTIDE SEQUENCE [LARGE SCALE GENOMIC DNA]</scope>
    <source>
        <strain evidence="3 4">JHH-5317</strain>
    </source>
</reference>
<evidence type="ECO:0000256" key="2">
    <source>
        <dbReference type="SAM" id="MobiDB-lite"/>
    </source>
</evidence>
<comment type="similarity">
    <text evidence="1">Belongs to the Cyclase 1 superfamily.</text>
</comment>
<comment type="caution">
    <text evidence="3">The sequence shown here is derived from an EMBL/GenBank/DDBJ whole genome shotgun (WGS) entry which is preliminary data.</text>
</comment>
<dbReference type="AlphaFoldDB" id="A0A2N3MZ21"/>
<keyword evidence="4" id="KW-1185">Reference proteome</keyword>
<dbReference type="PANTHER" id="PTHR34861:SF11">
    <property type="entry name" value="CYCLASE"/>
    <property type="match status" value="1"/>
</dbReference>
<evidence type="ECO:0000313" key="3">
    <source>
        <dbReference type="EMBL" id="PKS05427.1"/>
    </source>
</evidence>
<dbReference type="InterPro" id="IPR007325">
    <property type="entry name" value="KFase/CYL"/>
</dbReference>
<dbReference type="GO" id="GO:0004061">
    <property type="term" value="F:arylformamidase activity"/>
    <property type="evidence" value="ECO:0007669"/>
    <property type="project" value="InterPro"/>
</dbReference>
<dbReference type="OrthoDB" id="5396at2759"/>
<dbReference type="STRING" id="41688.A0A2N3MZ21"/>
<evidence type="ECO:0000313" key="4">
    <source>
        <dbReference type="Proteomes" id="UP000233524"/>
    </source>
</evidence>
<evidence type="ECO:0008006" key="5">
    <source>
        <dbReference type="Google" id="ProtNLM"/>
    </source>
</evidence>
<dbReference type="VEuPathDB" id="FungiDB:jhhlp_008803"/>
<protein>
    <recommendedName>
        <fullName evidence="5">Cyclase</fullName>
    </recommendedName>
</protein>
<sequence>MSQPKLPSFDELPLDKNGPPGNAWGLWGPDDQLGRLNLITPETVRAASSEIREGIRISLDWPLDKPAFPTFDRQRFEHKILNKAPMTMNDDAIAINTQSSTQWDGFRHYGYQRAKQFYQGHKQEDFEGGSRTLGVDAYANSGGIIGRGVLIDWYSWAQKNNISRSPFQTGAVELSDIKAIISETKLEFRQGDILFLRVGFTDNYNKLTAAEQENFPNRQPGGLLGLEATKDSLRWLWETGFSAVASDAAGFERGPATGPYNDPDVSIHQWALAGWGMPLGELFDLEELAAKCAERNRWSFFLCSVPLKSISEDCTLTWRLRFLAGWQAQGMRSRYFDSDSLVRNQVSKIVC</sequence>
<dbReference type="Pfam" id="PF04199">
    <property type="entry name" value="Cyclase"/>
    <property type="match status" value="1"/>
</dbReference>
<feature type="region of interest" description="Disordered" evidence="2">
    <location>
        <begin position="1"/>
        <end position="22"/>
    </location>
</feature>
<name>A0A2N3MZ21_9PEZI</name>
<dbReference type="Proteomes" id="UP000233524">
    <property type="component" value="Unassembled WGS sequence"/>
</dbReference>
<gene>
    <name evidence="3" type="ORF">jhhlp_008803</name>
</gene>
<evidence type="ECO:0000256" key="1">
    <source>
        <dbReference type="ARBA" id="ARBA00007865"/>
    </source>
</evidence>
<organism evidence="3 4">
    <name type="scientific">Lomentospora prolificans</name>
    <dbReference type="NCBI Taxonomy" id="41688"/>
    <lineage>
        <taxon>Eukaryota</taxon>
        <taxon>Fungi</taxon>
        <taxon>Dikarya</taxon>
        <taxon>Ascomycota</taxon>
        <taxon>Pezizomycotina</taxon>
        <taxon>Sordariomycetes</taxon>
        <taxon>Hypocreomycetidae</taxon>
        <taxon>Microascales</taxon>
        <taxon>Microascaceae</taxon>
        <taxon>Lomentospora</taxon>
    </lineage>
</organism>
<dbReference type="EMBL" id="NLAX01001623">
    <property type="protein sequence ID" value="PKS05427.1"/>
    <property type="molecule type" value="Genomic_DNA"/>
</dbReference>
<dbReference type="InParanoid" id="A0A2N3MZ21"/>
<accession>A0A2N3MZ21</accession>